<keyword evidence="1" id="KW-0479">Metal-binding</keyword>
<dbReference type="SUPFAM" id="SSF82185">
    <property type="entry name" value="Histone H3 K4-specific methyltransferase SET7/9 N-terminal domain"/>
    <property type="match status" value="1"/>
</dbReference>
<dbReference type="SMART" id="SM00698">
    <property type="entry name" value="MORN"/>
    <property type="match status" value="4"/>
</dbReference>
<evidence type="ECO:0000256" key="2">
    <source>
        <dbReference type="ARBA" id="ARBA00022737"/>
    </source>
</evidence>
<feature type="domain" description="MYND-type" evidence="8">
    <location>
        <begin position="802"/>
        <end position="842"/>
    </location>
</feature>
<feature type="region of interest" description="Disordered" evidence="7">
    <location>
        <begin position="766"/>
        <end position="789"/>
    </location>
</feature>
<protein>
    <submittedName>
        <fullName evidence="9">Ankyrin repeat and MYND domain-containing protein 1-like</fullName>
    </submittedName>
</protein>
<dbReference type="GO" id="GO:0008270">
    <property type="term" value="F:zinc ion binding"/>
    <property type="evidence" value="ECO:0007669"/>
    <property type="project" value="UniProtKB-KW"/>
</dbReference>
<dbReference type="Pfam" id="PF12796">
    <property type="entry name" value="Ank_2"/>
    <property type="match status" value="1"/>
</dbReference>
<feature type="repeat" description="ANK" evidence="5">
    <location>
        <begin position="601"/>
        <end position="633"/>
    </location>
</feature>
<dbReference type="AlphaFoldDB" id="A0A9W7W889"/>
<sequence length="896" mass="100340">MWEMDSVCKRNGYGMQEWPDGSKHEGEYINNLKHGTGVFTWPNGEFYKGSFFKDCRHGNGMYSWPDGSKFTGKFYLNHKEGYGVHVFPDGSTFQGLYHADQRFGPGVMTYPDGRQDVGLWCRHRLLRLCTILEGGFTLRDFPEHMARLPKKQLPVQPQLHTMDDDTGSPLYHAPSEVEDRFIRPPDLEQYATDSDHLPVPRRLRQDLDLHFFGRSDISTWQTIDDMPLQQRMNRHIQRHRFEIDELDWDVVAVLNMNRDQFGPKGPLELNSESLIKEALVGKKKKVSKIIRNGHIHPDVSDAQGHTALIAATVNCHDDIIHLLLDSGVDVDKLNDEGMSALVVCNVLYYPHQSLHETLAEKTPQNLCAELQSLNTSEEPEADHQPGREQDTPTLEPNARMMCQMGTVTPSDSQETVSKTAHLKTEHRNQWVTMKLLLDRGADPNASSIPMPVIFLAIKAAHVEGVRRLVEYGARTDIPLPPEQKGLYPLHIAAGLPGAEGPQITELLLHALADPDVKAQDAEEDYELDEPQNMSEPQTFDTMHFTASGPLAKFSGPLAEPPEEGGRTPLHVACQRDSDYTIARDVVALLLSHKAATNHLWSGHSPLSLAIASGNNLAVDELLAAGADPNLPLARRVGSALCNLANISYDRGPEPRNQINLLEKLIKVGADILMPVVVGKGHRCSVGTVVDYAHHAFKQDQRVAQTPYHALNKRERKAYNARCQLLSLMGDLLRQGAIRMERRRVEEEESQGILSVSPTDKFVYTGAGGSRSRSLLSSPEKNIRSVSKEQSQRAPRKPLFKYCYQCGRSVGVVLSVCSRCQEVFYCSKSCKMKAWDKIHKDECIRVPVMSGKSNRSKCISSEQHPPLSAKDAKAKTFHPNATPEIHECDPKENYSFI</sequence>
<dbReference type="PANTHER" id="PTHR15897:SF2">
    <property type="entry name" value="ANKYRIN REPEAT AND MYND DOMAIN-CONTAINING PROTEIN 1"/>
    <property type="match status" value="1"/>
</dbReference>
<dbReference type="Pfam" id="PF02493">
    <property type="entry name" value="MORN"/>
    <property type="match status" value="5"/>
</dbReference>
<evidence type="ECO:0000313" key="10">
    <source>
        <dbReference type="Proteomes" id="UP001059041"/>
    </source>
</evidence>
<evidence type="ECO:0000256" key="7">
    <source>
        <dbReference type="SAM" id="MobiDB-lite"/>
    </source>
</evidence>
<feature type="compositionally biased region" description="Basic and acidic residues" evidence="7">
    <location>
        <begin position="381"/>
        <end position="390"/>
    </location>
</feature>
<evidence type="ECO:0000256" key="6">
    <source>
        <dbReference type="PROSITE-ProRule" id="PRU00134"/>
    </source>
</evidence>
<comment type="caution">
    <text evidence="9">The sequence shown here is derived from an EMBL/GenBank/DDBJ whole genome shotgun (WGS) entry which is preliminary data.</text>
</comment>
<dbReference type="Proteomes" id="UP001059041">
    <property type="component" value="Linkage Group LG25"/>
</dbReference>
<proteinExistence type="predicted"/>
<keyword evidence="10" id="KW-1185">Reference proteome</keyword>
<dbReference type="InterPro" id="IPR003409">
    <property type="entry name" value="MORN"/>
</dbReference>
<dbReference type="Gene3D" id="6.10.140.2220">
    <property type="match status" value="1"/>
</dbReference>
<dbReference type="InterPro" id="IPR002110">
    <property type="entry name" value="Ankyrin_rpt"/>
</dbReference>
<dbReference type="SMART" id="SM00248">
    <property type="entry name" value="ANK"/>
    <property type="match status" value="5"/>
</dbReference>
<keyword evidence="3 6" id="KW-0863">Zinc-finger</keyword>
<feature type="region of interest" description="Disordered" evidence="7">
    <location>
        <begin position="374"/>
        <end position="394"/>
    </location>
</feature>
<dbReference type="PROSITE" id="PS50088">
    <property type="entry name" value="ANK_REPEAT"/>
    <property type="match status" value="2"/>
</dbReference>
<accession>A0A9W7W889</accession>
<evidence type="ECO:0000256" key="3">
    <source>
        <dbReference type="ARBA" id="ARBA00022771"/>
    </source>
</evidence>
<dbReference type="PROSITE" id="PS50865">
    <property type="entry name" value="ZF_MYND_2"/>
    <property type="match status" value="1"/>
</dbReference>
<keyword evidence="5" id="KW-0040">ANK repeat</keyword>
<dbReference type="InterPro" id="IPR053064">
    <property type="entry name" value="Ankyrin-MYND_domain-protein"/>
</dbReference>
<feature type="repeat" description="ANK" evidence="5">
    <location>
        <begin position="303"/>
        <end position="335"/>
    </location>
</feature>
<dbReference type="PROSITE" id="PS01360">
    <property type="entry name" value="ZF_MYND_1"/>
    <property type="match status" value="1"/>
</dbReference>
<dbReference type="PROSITE" id="PS50297">
    <property type="entry name" value="ANK_REP_REGION"/>
    <property type="match status" value="2"/>
</dbReference>
<dbReference type="OrthoDB" id="48314at2759"/>
<evidence type="ECO:0000256" key="5">
    <source>
        <dbReference type="PROSITE-ProRule" id="PRU00023"/>
    </source>
</evidence>
<reference evidence="9" key="1">
    <citation type="submission" date="2021-02" db="EMBL/GenBank/DDBJ databases">
        <title>Comparative genomics reveals that relaxation of natural selection precedes convergent phenotypic evolution of cavefish.</title>
        <authorList>
            <person name="Peng Z."/>
        </authorList>
    </citation>
    <scope>NUCLEOTIDE SEQUENCE</scope>
    <source>
        <tissue evidence="9">Muscle</tissue>
    </source>
</reference>
<dbReference type="PANTHER" id="PTHR15897">
    <property type="entry name" value="ANKYRIN REPEAT AND MYND DOMAIN PROTEIN 1"/>
    <property type="match status" value="1"/>
</dbReference>
<evidence type="ECO:0000313" key="9">
    <source>
        <dbReference type="EMBL" id="KAI7790801.1"/>
    </source>
</evidence>
<feature type="compositionally biased region" description="Basic and acidic residues" evidence="7">
    <location>
        <begin position="780"/>
        <end position="789"/>
    </location>
</feature>
<keyword evidence="2" id="KW-0677">Repeat</keyword>
<dbReference type="Pfam" id="PF01753">
    <property type="entry name" value="zf-MYND"/>
    <property type="match status" value="1"/>
</dbReference>
<evidence type="ECO:0000256" key="1">
    <source>
        <dbReference type="ARBA" id="ARBA00022723"/>
    </source>
</evidence>
<dbReference type="Pfam" id="PF00023">
    <property type="entry name" value="Ank"/>
    <property type="match status" value="1"/>
</dbReference>
<gene>
    <name evidence="9" type="ORF">IRJ41_001595</name>
</gene>
<organism evidence="9 10">
    <name type="scientific">Triplophysa rosa</name>
    <name type="common">Cave loach</name>
    <dbReference type="NCBI Taxonomy" id="992332"/>
    <lineage>
        <taxon>Eukaryota</taxon>
        <taxon>Metazoa</taxon>
        <taxon>Chordata</taxon>
        <taxon>Craniata</taxon>
        <taxon>Vertebrata</taxon>
        <taxon>Euteleostomi</taxon>
        <taxon>Actinopterygii</taxon>
        <taxon>Neopterygii</taxon>
        <taxon>Teleostei</taxon>
        <taxon>Ostariophysi</taxon>
        <taxon>Cypriniformes</taxon>
        <taxon>Nemacheilidae</taxon>
        <taxon>Triplophysa</taxon>
    </lineage>
</organism>
<dbReference type="SUPFAM" id="SSF48403">
    <property type="entry name" value="Ankyrin repeat"/>
    <property type="match status" value="1"/>
</dbReference>
<dbReference type="InterPro" id="IPR036770">
    <property type="entry name" value="Ankyrin_rpt-contain_sf"/>
</dbReference>
<keyword evidence="4" id="KW-0862">Zinc</keyword>
<dbReference type="EMBL" id="JAFHDT010000025">
    <property type="protein sequence ID" value="KAI7790801.1"/>
    <property type="molecule type" value="Genomic_DNA"/>
</dbReference>
<dbReference type="SUPFAM" id="SSF144232">
    <property type="entry name" value="HIT/MYND zinc finger-like"/>
    <property type="match status" value="1"/>
</dbReference>
<evidence type="ECO:0000259" key="8">
    <source>
        <dbReference type="PROSITE" id="PS50865"/>
    </source>
</evidence>
<name>A0A9W7W889_TRIRA</name>
<dbReference type="InterPro" id="IPR002893">
    <property type="entry name" value="Znf_MYND"/>
</dbReference>
<evidence type="ECO:0000256" key="4">
    <source>
        <dbReference type="ARBA" id="ARBA00022833"/>
    </source>
</evidence>
<dbReference type="Gene3D" id="1.25.40.20">
    <property type="entry name" value="Ankyrin repeat-containing domain"/>
    <property type="match status" value="3"/>
</dbReference>
<dbReference type="Gene3D" id="2.20.110.10">
    <property type="entry name" value="Histone H3 K4-specific methyltransferase SET7/9 N-terminal domain"/>
    <property type="match status" value="2"/>
</dbReference>